<dbReference type="GO" id="GO:0005682">
    <property type="term" value="C:U5 snRNP"/>
    <property type="evidence" value="ECO:0007669"/>
    <property type="project" value="InterPro"/>
</dbReference>
<dbReference type="PROSITE" id="PS50829">
    <property type="entry name" value="GYF"/>
    <property type="match status" value="1"/>
</dbReference>
<feature type="compositionally biased region" description="Basic and acidic residues" evidence="1">
    <location>
        <begin position="263"/>
        <end position="285"/>
    </location>
</feature>
<feature type="region of interest" description="Disordered" evidence="1">
    <location>
        <begin position="1"/>
        <end position="76"/>
    </location>
</feature>
<dbReference type="OrthoDB" id="331341at2759"/>
<accession>A0A8J5CP11</accession>
<feature type="domain" description="GYF" evidence="2">
    <location>
        <begin position="287"/>
        <end position="343"/>
    </location>
</feature>
<evidence type="ECO:0000256" key="1">
    <source>
        <dbReference type="SAM" id="MobiDB-lite"/>
    </source>
</evidence>
<dbReference type="Proteomes" id="UP000770661">
    <property type="component" value="Unassembled WGS sequence"/>
</dbReference>
<dbReference type="SMART" id="SM00444">
    <property type="entry name" value="GYF"/>
    <property type="match status" value="1"/>
</dbReference>
<proteinExistence type="predicted"/>
<dbReference type="InterPro" id="IPR035445">
    <property type="entry name" value="GYF-like_dom_sf"/>
</dbReference>
<dbReference type="EMBL" id="JACEEZ010020174">
    <property type="protein sequence ID" value="KAG0714872.1"/>
    <property type="molecule type" value="Genomic_DNA"/>
</dbReference>
<evidence type="ECO:0000259" key="2">
    <source>
        <dbReference type="PROSITE" id="PS50829"/>
    </source>
</evidence>
<dbReference type="SUPFAM" id="SSF55277">
    <property type="entry name" value="GYF domain"/>
    <property type="match status" value="1"/>
</dbReference>
<feature type="region of interest" description="Disordered" evidence="1">
    <location>
        <begin position="261"/>
        <end position="285"/>
    </location>
</feature>
<name>A0A8J5CP11_CHIOP</name>
<feature type="compositionally biased region" description="Basic and acidic residues" evidence="1">
    <location>
        <begin position="52"/>
        <end position="76"/>
    </location>
</feature>
<dbReference type="PANTHER" id="PTHR13138:SF3">
    <property type="entry name" value="CD2 ANTIGEN CYTOPLASMIC TAIL-BINDING PROTEIN 2"/>
    <property type="match status" value="1"/>
</dbReference>
<evidence type="ECO:0000313" key="3">
    <source>
        <dbReference type="EMBL" id="KAG0714872.1"/>
    </source>
</evidence>
<dbReference type="InterPro" id="IPR003169">
    <property type="entry name" value="GYF"/>
</dbReference>
<gene>
    <name evidence="3" type="primary">Cd2bp2</name>
    <name evidence="3" type="ORF">GWK47_013241</name>
</gene>
<keyword evidence="4" id="KW-1185">Reference proteome</keyword>
<sequence length="348" mass="39880">MSRKRAPGPYNYDDDEDYVPSKAVKYSEREDVGPMKVKKHTLDSDEEEEVERVDGQEGDKNYDVLKDEDIDGQEEKTVDFEGETPITPFNMKDEMEDGHFDGDGFYHFKKDATLIKDAWLDDIDWVKIKSREGDEKKYGSDIESETGSEEDMEAAGAVIEVYKGILVFLKEGETVARALKRLGGNRKISSAQKWKLKKSSGDGDESVSQNMSDFLKLTELANKIILTGNMDIYQETYEMIKLKIERSKAPAASPNMDMFAEEGDQKKSDTKEESATQDQEGKDSVEKVTWEIRWEDKEGAEIHGPFPNDKMLQWQESGYFNKVAYARRLSDRAGTWYSTKRIDFELYS</sequence>
<evidence type="ECO:0000313" key="4">
    <source>
        <dbReference type="Proteomes" id="UP000770661"/>
    </source>
</evidence>
<comment type="caution">
    <text evidence="3">The sequence shown here is derived from an EMBL/GenBank/DDBJ whole genome shotgun (WGS) entry which is preliminary data.</text>
</comment>
<reference evidence="3" key="1">
    <citation type="submission" date="2020-07" db="EMBL/GenBank/DDBJ databases">
        <title>The High-quality genome of the commercially important snow crab, Chionoecetes opilio.</title>
        <authorList>
            <person name="Jeong J.-H."/>
            <person name="Ryu S."/>
        </authorList>
    </citation>
    <scope>NUCLEOTIDE SEQUENCE</scope>
    <source>
        <strain evidence="3">MADBK_172401_WGS</strain>
        <tissue evidence="3">Digestive gland</tissue>
    </source>
</reference>
<dbReference type="PANTHER" id="PTHR13138">
    <property type="entry name" value="PROTEIN LIN1"/>
    <property type="match status" value="1"/>
</dbReference>
<organism evidence="3 4">
    <name type="scientific">Chionoecetes opilio</name>
    <name type="common">Atlantic snow crab</name>
    <name type="synonym">Cancer opilio</name>
    <dbReference type="NCBI Taxonomy" id="41210"/>
    <lineage>
        <taxon>Eukaryota</taxon>
        <taxon>Metazoa</taxon>
        <taxon>Ecdysozoa</taxon>
        <taxon>Arthropoda</taxon>
        <taxon>Crustacea</taxon>
        <taxon>Multicrustacea</taxon>
        <taxon>Malacostraca</taxon>
        <taxon>Eumalacostraca</taxon>
        <taxon>Eucarida</taxon>
        <taxon>Decapoda</taxon>
        <taxon>Pleocyemata</taxon>
        <taxon>Brachyura</taxon>
        <taxon>Eubrachyura</taxon>
        <taxon>Majoidea</taxon>
        <taxon>Majidae</taxon>
        <taxon>Chionoecetes</taxon>
    </lineage>
</organism>
<dbReference type="Gene3D" id="3.30.1490.40">
    <property type="match status" value="1"/>
</dbReference>
<dbReference type="InterPro" id="IPR039905">
    <property type="entry name" value="CD2BP2/Lin1"/>
</dbReference>
<dbReference type="Pfam" id="PF02213">
    <property type="entry name" value="GYF"/>
    <property type="match status" value="1"/>
</dbReference>
<dbReference type="AlphaFoldDB" id="A0A8J5CP11"/>
<protein>
    <submittedName>
        <fullName evidence="3">CD2 antigen cytoplasmic tail-binding protein 2</fullName>
    </submittedName>
</protein>